<dbReference type="CDD" id="cd02619">
    <property type="entry name" value="Peptidase_C1"/>
    <property type="match status" value="1"/>
</dbReference>
<dbReference type="Proteomes" id="UP001232001">
    <property type="component" value="Chromosome"/>
</dbReference>
<evidence type="ECO:0000259" key="2">
    <source>
        <dbReference type="SMART" id="SM00645"/>
    </source>
</evidence>
<reference evidence="3 4" key="1">
    <citation type="submission" date="2023-04" db="EMBL/GenBank/DDBJ databases">
        <title>Tenacibaculum tangerinum sp. nov., isolated from sea tidal flat of South Korea.</title>
        <authorList>
            <person name="Lee S.H."/>
            <person name="Kim J.-J."/>
        </authorList>
    </citation>
    <scope>NUCLEOTIDE SEQUENCE [LARGE SCALE GENOMIC DNA]</scope>
    <source>
        <strain evidence="3 4">GRR-S3-23</strain>
    </source>
</reference>
<dbReference type="Pfam" id="PF00112">
    <property type="entry name" value="Peptidase_C1"/>
    <property type="match status" value="1"/>
</dbReference>
<dbReference type="InterPro" id="IPR000668">
    <property type="entry name" value="Peptidase_C1A_C"/>
</dbReference>
<dbReference type="InterPro" id="IPR013128">
    <property type="entry name" value="Peptidase_C1A"/>
</dbReference>
<dbReference type="RefSeq" id="WP_279650846.1">
    <property type="nucleotide sequence ID" value="NZ_CP122539.1"/>
</dbReference>
<protein>
    <submittedName>
        <fullName evidence="3">C1 family peptidase</fullName>
    </submittedName>
</protein>
<evidence type="ECO:0000313" key="4">
    <source>
        <dbReference type="Proteomes" id="UP001232001"/>
    </source>
</evidence>
<gene>
    <name evidence="3" type="ORF">P8625_12830</name>
</gene>
<dbReference type="Gene3D" id="3.90.70.10">
    <property type="entry name" value="Cysteine proteinases"/>
    <property type="match status" value="1"/>
</dbReference>
<organism evidence="3 4">
    <name type="scientific">Tenacibaculum tangerinum</name>
    <dbReference type="NCBI Taxonomy" id="3038772"/>
    <lineage>
        <taxon>Bacteria</taxon>
        <taxon>Pseudomonadati</taxon>
        <taxon>Bacteroidota</taxon>
        <taxon>Flavobacteriia</taxon>
        <taxon>Flavobacteriales</taxon>
        <taxon>Flavobacteriaceae</taxon>
        <taxon>Tenacibaculum</taxon>
    </lineage>
</organism>
<proteinExistence type="inferred from homology"/>
<evidence type="ECO:0000256" key="1">
    <source>
        <dbReference type="ARBA" id="ARBA00008455"/>
    </source>
</evidence>
<comment type="similarity">
    <text evidence="1">Belongs to the peptidase C1 family.</text>
</comment>
<dbReference type="SMART" id="SM00645">
    <property type="entry name" value="Pept_C1"/>
    <property type="match status" value="1"/>
</dbReference>
<name>A0ABY8L0F2_9FLAO</name>
<dbReference type="InterPro" id="IPR038765">
    <property type="entry name" value="Papain-like_cys_pep_sf"/>
</dbReference>
<dbReference type="EMBL" id="CP122539">
    <property type="protein sequence ID" value="WGH74952.1"/>
    <property type="molecule type" value="Genomic_DNA"/>
</dbReference>
<accession>A0ABY8L0F2</accession>
<sequence>MKHTFLIRLVIVMLLFGNCQEPYLKFNPLAEEDIIEVPAVIEPQQSINDPQKCGLCSSDLESKKTATQIDVIEIPDDLPDNYDLSDDMPPVRSQGYQGSCSAWATTYYLKSYQEKIQYEYDYESYKDVMSPAFVYNQANADTCCCDSGSSISKILEILKTKGVNSWEEFPYSDSQCTNLPNETQLELAIKNKIEDYFSLGIPDTNTNPEYTLINLIKTLIYDQKPIVIGLDWPNLIFKNHDTEIIAYSYSENPIVDCGHAVLIVGYDNEMNAFKFVNSWGTDWGNEGYGWIHFDFFLPIDDNSFKNGLTQAFVAYDVIEETEDIESK</sequence>
<dbReference type="SUPFAM" id="SSF54001">
    <property type="entry name" value="Cysteine proteinases"/>
    <property type="match status" value="1"/>
</dbReference>
<evidence type="ECO:0000313" key="3">
    <source>
        <dbReference type="EMBL" id="WGH74952.1"/>
    </source>
</evidence>
<feature type="domain" description="Peptidase C1A papain C-terminal" evidence="2">
    <location>
        <begin position="78"/>
        <end position="299"/>
    </location>
</feature>
<dbReference type="PANTHER" id="PTHR12411">
    <property type="entry name" value="CYSTEINE PROTEASE FAMILY C1-RELATED"/>
    <property type="match status" value="1"/>
</dbReference>
<keyword evidence="4" id="KW-1185">Reference proteome</keyword>